<dbReference type="InterPro" id="IPR036291">
    <property type="entry name" value="NAD(P)-bd_dom_sf"/>
</dbReference>
<evidence type="ECO:0000313" key="3">
    <source>
        <dbReference type="WBParaSite" id="TCNE_0000587001-mRNA-1"/>
    </source>
</evidence>
<dbReference type="PANTHER" id="PTHR43313:SF7">
    <property type="entry name" value="17-BETA-HYDROXYSTEROID DEHYDROGENASE TYPE 6"/>
    <property type="match status" value="1"/>
</dbReference>
<reference evidence="3" key="1">
    <citation type="submission" date="2016-06" db="UniProtKB">
        <authorList>
            <consortium name="WormBaseParasite"/>
        </authorList>
    </citation>
    <scope>IDENTIFICATION</scope>
</reference>
<dbReference type="InterPro" id="IPR002347">
    <property type="entry name" value="SDR_fam"/>
</dbReference>
<reference evidence="1 2" key="2">
    <citation type="submission" date="2018-11" db="EMBL/GenBank/DDBJ databases">
        <authorList>
            <consortium name="Pathogen Informatics"/>
        </authorList>
    </citation>
    <scope>NUCLEOTIDE SEQUENCE [LARGE SCALE GENOMIC DNA]</scope>
</reference>
<dbReference type="AlphaFoldDB" id="A0A183UBK0"/>
<proteinExistence type="predicted"/>
<gene>
    <name evidence="1" type="ORF">TCNE_LOCUS5870</name>
</gene>
<evidence type="ECO:0000313" key="1">
    <source>
        <dbReference type="EMBL" id="VDM37116.1"/>
    </source>
</evidence>
<keyword evidence="2" id="KW-1185">Reference proteome</keyword>
<protein>
    <submittedName>
        <fullName evidence="3">Retinol dehydrogenase 14</fullName>
    </submittedName>
</protein>
<name>A0A183UBK0_TOXCA</name>
<dbReference type="PANTHER" id="PTHR43313">
    <property type="entry name" value="SHORT-CHAIN DEHYDROGENASE/REDUCTASE FAMILY 9C"/>
    <property type="match status" value="1"/>
</dbReference>
<dbReference type="Pfam" id="PF00106">
    <property type="entry name" value="adh_short"/>
    <property type="match status" value="1"/>
</dbReference>
<dbReference type="Proteomes" id="UP000050794">
    <property type="component" value="Unassembled WGS sequence"/>
</dbReference>
<accession>A0A183UBK0</accession>
<dbReference type="SUPFAM" id="SSF51735">
    <property type="entry name" value="NAD(P)-binding Rossmann-fold domains"/>
    <property type="match status" value="1"/>
</dbReference>
<dbReference type="WBParaSite" id="TCNE_0000587001-mRNA-1">
    <property type="protein sequence ID" value="TCNE_0000587001-mRNA-1"/>
    <property type="gene ID" value="TCNE_0000587001"/>
</dbReference>
<dbReference type="GO" id="GO:0016491">
    <property type="term" value="F:oxidoreductase activity"/>
    <property type="evidence" value="ECO:0007669"/>
    <property type="project" value="TreeGrafter"/>
</dbReference>
<dbReference type="GO" id="GO:0008202">
    <property type="term" value="P:steroid metabolic process"/>
    <property type="evidence" value="ECO:0007669"/>
    <property type="project" value="TreeGrafter"/>
</dbReference>
<dbReference type="EMBL" id="UYWY01019404">
    <property type="protein sequence ID" value="VDM37116.1"/>
    <property type="molecule type" value="Genomic_DNA"/>
</dbReference>
<dbReference type="Gene3D" id="3.40.50.720">
    <property type="entry name" value="NAD(P)-binding Rossmann-like Domain"/>
    <property type="match status" value="1"/>
</dbReference>
<evidence type="ECO:0000313" key="2">
    <source>
        <dbReference type="Proteomes" id="UP000050794"/>
    </source>
</evidence>
<organism evidence="2 3">
    <name type="scientific">Toxocara canis</name>
    <name type="common">Canine roundworm</name>
    <dbReference type="NCBI Taxonomy" id="6265"/>
    <lineage>
        <taxon>Eukaryota</taxon>
        <taxon>Metazoa</taxon>
        <taxon>Ecdysozoa</taxon>
        <taxon>Nematoda</taxon>
        <taxon>Chromadorea</taxon>
        <taxon>Rhabditida</taxon>
        <taxon>Spirurina</taxon>
        <taxon>Ascaridomorpha</taxon>
        <taxon>Ascaridoidea</taxon>
        <taxon>Toxocaridae</taxon>
        <taxon>Toxocara</taxon>
    </lineage>
</organism>
<sequence length="224" mass="25395">MKGHLCAFQMDISSEESVMTAKDYVVRQLNKINKDLYAIVNNAGIQAQCMFDDFLTLNAYEEAVEVNAYGPIRVTKLFKDLVKKSKGRIIFCTSAVCRFPAPGMGPYALSKWALTGYVEKMMNSMNDIWARANDSLREEYGEYWLSRGKRVYVDLHDASPSDVTPVSDAYFHAITATCPYKNYVVGLDAMLMFRPFSLLPTRLQELAMKLIEWHYGAPKPAIVD</sequence>